<feature type="compositionally biased region" description="Low complexity" evidence="6">
    <location>
        <begin position="181"/>
        <end position="192"/>
    </location>
</feature>
<dbReference type="AlphaFoldDB" id="A0A9P8SI97"/>
<dbReference type="GeneID" id="68353520"/>
<feature type="domain" description="PARP-type" evidence="7">
    <location>
        <begin position="7"/>
        <end position="100"/>
    </location>
</feature>
<dbReference type="GO" id="GO:0003677">
    <property type="term" value="F:DNA binding"/>
    <property type="evidence" value="ECO:0007669"/>
    <property type="project" value="InterPro"/>
</dbReference>
<dbReference type="SUPFAM" id="SSF57716">
    <property type="entry name" value="Glucocorticoid receptor-like (DNA-binding domain)"/>
    <property type="match status" value="1"/>
</dbReference>
<dbReference type="InterPro" id="IPR036957">
    <property type="entry name" value="Znf_PARP_sf"/>
</dbReference>
<dbReference type="EMBL" id="JAIZPD010000004">
    <property type="protein sequence ID" value="KAH0963963.1"/>
    <property type="molecule type" value="Genomic_DNA"/>
</dbReference>
<protein>
    <submittedName>
        <fullName evidence="8">Poly(ADP-ribose) polymerase and DNA-Ligase zn-finger domain-containing protein</fullName>
    </submittedName>
</protein>
<comment type="subcellular location">
    <subcellularLocation>
        <location evidence="1">Nucleus</location>
    </subcellularLocation>
</comment>
<proteinExistence type="predicted"/>
<dbReference type="OrthoDB" id="429950at2759"/>
<evidence type="ECO:0000313" key="8">
    <source>
        <dbReference type="EMBL" id="KAH0963963.1"/>
    </source>
</evidence>
<dbReference type="RefSeq" id="XP_044721476.1">
    <property type="nucleotide sequence ID" value="XM_044862862.1"/>
</dbReference>
<evidence type="ECO:0000256" key="2">
    <source>
        <dbReference type="ARBA" id="ARBA00022723"/>
    </source>
</evidence>
<keyword evidence="2" id="KW-0479">Metal-binding</keyword>
<keyword evidence="3" id="KW-0863">Zinc-finger</keyword>
<dbReference type="SMART" id="SM01336">
    <property type="entry name" value="zf-PARP"/>
    <property type="match status" value="1"/>
</dbReference>
<sequence length="311" mass="33720">MPQYRIEISPNNRAGCKDTVCKENQTKILKGEIRFGSWVEIHDHGSWSWKHWGCISGAQVMHLQEACDQGDGTLNFDAIDGFDELNDHADIQEKIRRCVRQGHIDPEDFMGDPEKNVPGEKGIRMTAKQRAAKEKAAAAEDVPEEEEAPKKKATKRGLKKGDIDDDEDGQPAVKKAKPSKAAKPTKAATPAAGRGKSTAKKPVAKDESDAAATEEEEAPAKKARKPSAKATGASKGKESAKARGKADDAANDTPKKTRRSSRVVAKSSTEEDESVDSEEEPAPAAKGKRGARSKEPAAEQPKPRRGRPRNT</sequence>
<evidence type="ECO:0000259" key="7">
    <source>
        <dbReference type="SMART" id="SM01336"/>
    </source>
</evidence>
<keyword evidence="4" id="KW-0862">Zinc</keyword>
<dbReference type="Pfam" id="PF00645">
    <property type="entry name" value="zf-PARP"/>
    <property type="match status" value="1"/>
</dbReference>
<evidence type="ECO:0000313" key="9">
    <source>
        <dbReference type="Proteomes" id="UP000824596"/>
    </source>
</evidence>
<name>A0A9P8SI97_9HYPO</name>
<reference evidence="8" key="1">
    <citation type="submission" date="2021-09" db="EMBL/GenBank/DDBJ databases">
        <title>A high-quality genome of the endoparasitic fungus Hirsutella rhossiliensis with a comparison of Hirsutella genomes reveals transposable elements contributing to genome size variation.</title>
        <authorList>
            <person name="Lin R."/>
            <person name="Jiao Y."/>
            <person name="Sun X."/>
            <person name="Ling J."/>
            <person name="Xie B."/>
            <person name="Cheng X."/>
        </authorList>
    </citation>
    <scope>NUCLEOTIDE SEQUENCE</scope>
    <source>
        <strain evidence="8">HR02</strain>
    </source>
</reference>
<dbReference type="Proteomes" id="UP000824596">
    <property type="component" value="Unassembled WGS sequence"/>
</dbReference>
<organism evidence="8 9">
    <name type="scientific">Hirsutella rhossiliensis</name>
    <dbReference type="NCBI Taxonomy" id="111463"/>
    <lineage>
        <taxon>Eukaryota</taxon>
        <taxon>Fungi</taxon>
        <taxon>Dikarya</taxon>
        <taxon>Ascomycota</taxon>
        <taxon>Pezizomycotina</taxon>
        <taxon>Sordariomycetes</taxon>
        <taxon>Hypocreomycetidae</taxon>
        <taxon>Hypocreales</taxon>
        <taxon>Ophiocordycipitaceae</taxon>
        <taxon>Hirsutella</taxon>
    </lineage>
</organism>
<comment type="caution">
    <text evidence="8">The sequence shown here is derived from an EMBL/GenBank/DDBJ whole genome shotgun (WGS) entry which is preliminary data.</text>
</comment>
<feature type="region of interest" description="Disordered" evidence="6">
    <location>
        <begin position="125"/>
        <end position="311"/>
    </location>
</feature>
<keyword evidence="9" id="KW-1185">Reference proteome</keyword>
<accession>A0A9P8SI97</accession>
<dbReference type="GO" id="GO:0008270">
    <property type="term" value="F:zinc ion binding"/>
    <property type="evidence" value="ECO:0007669"/>
    <property type="project" value="UniProtKB-KW"/>
</dbReference>
<evidence type="ECO:0000256" key="1">
    <source>
        <dbReference type="ARBA" id="ARBA00004123"/>
    </source>
</evidence>
<gene>
    <name evidence="8" type="ORF">HRG_04391</name>
</gene>
<dbReference type="InterPro" id="IPR001510">
    <property type="entry name" value="Znf_PARP"/>
</dbReference>
<feature type="compositionally biased region" description="Basic and acidic residues" evidence="6">
    <location>
        <begin position="235"/>
        <end position="248"/>
    </location>
</feature>
<dbReference type="Gene3D" id="3.30.1740.10">
    <property type="entry name" value="Zinc finger, PARP-type"/>
    <property type="match status" value="1"/>
</dbReference>
<feature type="compositionally biased region" description="Acidic residues" evidence="6">
    <location>
        <begin position="270"/>
        <end position="281"/>
    </location>
</feature>
<keyword evidence="5" id="KW-0539">Nucleus</keyword>
<dbReference type="GO" id="GO:0005634">
    <property type="term" value="C:nucleus"/>
    <property type="evidence" value="ECO:0007669"/>
    <property type="project" value="UniProtKB-SubCell"/>
</dbReference>
<evidence type="ECO:0000256" key="4">
    <source>
        <dbReference type="ARBA" id="ARBA00022833"/>
    </source>
</evidence>
<evidence type="ECO:0000256" key="5">
    <source>
        <dbReference type="ARBA" id="ARBA00023242"/>
    </source>
</evidence>
<evidence type="ECO:0000256" key="6">
    <source>
        <dbReference type="SAM" id="MobiDB-lite"/>
    </source>
</evidence>
<evidence type="ECO:0000256" key="3">
    <source>
        <dbReference type="ARBA" id="ARBA00022771"/>
    </source>
</evidence>